<reference evidence="2 3" key="1">
    <citation type="submission" date="2015-12" db="EMBL/GenBank/DDBJ databases">
        <title>Draft genome sequence of Moniliophthora roreri, the causal agent of frosty pod rot of cacao.</title>
        <authorList>
            <person name="Aime M.C."/>
            <person name="Diaz-Valderrama J.R."/>
            <person name="Kijpornyongpan T."/>
            <person name="Phillips-Mora W."/>
        </authorList>
    </citation>
    <scope>NUCLEOTIDE SEQUENCE [LARGE SCALE GENOMIC DNA]</scope>
    <source>
        <strain evidence="2 3">MCA 2952</strain>
    </source>
</reference>
<organism evidence="2 3">
    <name type="scientific">Moniliophthora roreri</name>
    <name type="common">Frosty pod rot fungus</name>
    <name type="synonym">Monilia roreri</name>
    <dbReference type="NCBI Taxonomy" id="221103"/>
    <lineage>
        <taxon>Eukaryota</taxon>
        <taxon>Fungi</taxon>
        <taxon>Dikarya</taxon>
        <taxon>Basidiomycota</taxon>
        <taxon>Agaricomycotina</taxon>
        <taxon>Agaricomycetes</taxon>
        <taxon>Agaricomycetidae</taxon>
        <taxon>Agaricales</taxon>
        <taxon>Marasmiineae</taxon>
        <taxon>Marasmiaceae</taxon>
        <taxon>Moniliophthora</taxon>
    </lineage>
</organism>
<name>A0A0W0G5G8_MONRR</name>
<gene>
    <name evidence="2" type="ORF">WG66_3615</name>
</gene>
<feature type="compositionally biased region" description="Polar residues" evidence="1">
    <location>
        <begin position="8"/>
        <end position="17"/>
    </location>
</feature>
<evidence type="ECO:0000256" key="1">
    <source>
        <dbReference type="SAM" id="MobiDB-lite"/>
    </source>
</evidence>
<dbReference type="Proteomes" id="UP000054988">
    <property type="component" value="Unassembled WGS sequence"/>
</dbReference>
<dbReference type="AlphaFoldDB" id="A0A0W0G5G8"/>
<dbReference type="EMBL" id="LATX01001069">
    <property type="protein sequence ID" value="KTB43818.1"/>
    <property type="molecule type" value="Genomic_DNA"/>
</dbReference>
<evidence type="ECO:0008006" key="4">
    <source>
        <dbReference type="Google" id="ProtNLM"/>
    </source>
</evidence>
<proteinExistence type="predicted"/>
<comment type="caution">
    <text evidence="2">The sequence shown here is derived from an EMBL/GenBank/DDBJ whole genome shotgun (WGS) entry which is preliminary data.</text>
</comment>
<feature type="region of interest" description="Disordered" evidence="1">
    <location>
        <begin position="1"/>
        <end position="55"/>
    </location>
</feature>
<evidence type="ECO:0000313" key="2">
    <source>
        <dbReference type="EMBL" id="KTB43818.1"/>
    </source>
</evidence>
<accession>A0A0W0G5G8</accession>
<sequence length="171" mass="19442">MPKKPELDTSNTSLTSVEESDPFQRLLHALKNSPRSTKQPQIEEMSEDKRLSGSRPKVELMAEEAVIGTTVPVQVVAAEKEVKAALPRAFTGHQKDAKKFLREKLFFLSYMTDGPGEFWKNDKTDLLLTFDPEAEKVSWIDFMKDFKTSFKPLDTALDVTLLAQQRQLQLL</sequence>
<evidence type="ECO:0000313" key="3">
    <source>
        <dbReference type="Proteomes" id="UP000054988"/>
    </source>
</evidence>
<protein>
    <recommendedName>
        <fullName evidence="4">Retrotransposon gag domain-containing protein</fullName>
    </recommendedName>
</protein>